<dbReference type="Proteomes" id="UP000015105">
    <property type="component" value="Chromosome 5D"/>
</dbReference>
<reference evidence="1" key="4">
    <citation type="submission" date="2019-03" db="UniProtKB">
        <authorList>
            <consortium name="EnsemblPlants"/>
        </authorList>
    </citation>
    <scope>IDENTIFICATION</scope>
</reference>
<keyword evidence="2" id="KW-1185">Reference proteome</keyword>
<dbReference type="AlphaFoldDB" id="A0A453LH92"/>
<reference evidence="2" key="2">
    <citation type="journal article" date="2017" name="Nat. Plants">
        <title>The Aegilops tauschii genome reveals multiple impacts of transposons.</title>
        <authorList>
            <person name="Zhao G."/>
            <person name="Zou C."/>
            <person name="Li K."/>
            <person name="Wang K."/>
            <person name="Li T."/>
            <person name="Gao L."/>
            <person name="Zhang X."/>
            <person name="Wang H."/>
            <person name="Yang Z."/>
            <person name="Liu X."/>
            <person name="Jiang W."/>
            <person name="Mao L."/>
            <person name="Kong X."/>
            <person name="Jiao Y."/>
            <person name="Jia J."/>
        </authorList>
    </citation>
    <scope>NUCLEOTIDE SEQUENCE [LARGE SCALE GENOMIC DNA]</scope>
    <source>
        <strain evidence="2">cv. AL8/78</strain>
    </source>
</reference>
<organism evidence="1 2">
    <name type="scientific">Aegilops tauschii subsp. strangulata</name>
    <name type="common">Goatgrass</name>
    <dbReference type="NCBI Taxonomy" id="200361"/>
    <lineage>
        <taxon>Eukaryota</taxon>
        <taxon>Viridiplantae</taxon>
        <taxon>Streptophyta</taxon>
        <taxon>Embryophyta</taxon>
        <taxon>Tracheophyta</taxon>
        <taxon>Spermatophyta</taxon>
        <taxon>Magnoliopsida</taxon>
        <taxon>Liliopsida</taxon>
        <taxon>Poales</taxon>
        <taxon>Poaceae</taxon>
        <taxon>BOP clade</taxon>
        <taxon>Pooideae</taxon>
        <taxon>Triticodae</taxon>
        <taxon>Triticeae</taxon>
        <taxon>Triticinae</taxon>
        <taxon>Aegilops</taxon>
    </lineage>
</organism>
<reference evidence="1" key="5">
    <citation type="journal article" date="2021" name="G3 (Bethesda)">
        <title>Aegilops tauschii genome assembly Aet v5.0 features greater sequence contiguity and improved annotation.</title>
        <authorList>
            <person name="Wang L."/>
            <person name="Zhu T."/>
            <person name="Rodriguez J.C."/>
            <person name="Deal K.R."/>
            <person name="Dubcovsky J."/>
            <person name="McGuire P.E."/>
            <person name="Lux T."/>
            <person name="Spannagl M."/>
            <person name="Mayer K.F.X."/>
            <person name="Baldrich P."/>
            <person name="Meyers B.C."/>
            <person name="Huo N."/>
            <person name="Gu Y.Q."/>
            <person name="Zhou H."/>
            <person name="Devos K.M."/>
            <person name="Bennetzen J.L."/>
            <person name="Unver T."/>
            <person name="Budak H."/>
            <person name="Gulick P.J."/>
            <person name="Galiba G."/>
            <person name="Kalapos B."/>
            <person name="Nelson D.R."/>
            <person name="Li P."/>
            <person name="You F.M."/>
            <person name="Luo M.C."/>
            <person name="Dvorak J."/>
        </authorList>
    </citation>
    <scope>NUCLEOTIDE SEQUENCE [LARGE SCALE GENOMIC DNA]</scope>
    <source>
        <strain evidence="1">cv. AL8/78</strain>
    </source>
</reference>
<reference evidence="2" key="1">
    <citation type="journal article" date="2014" name="Science">
        <title>Ancient hybridizations among the ancestral genomes of bread wheat.</title>
        <authorList>
            <consortium name="International Wheat Genome Sequencing Consortium,"/>
            <person name="Marcussen T."/>
            <person name="Sandve S.R."/>
            <person name="Heier L."/>
            <person name="Spannagl M."/>
            <person name="Pfeifer M."/>
            <person name="Jakobsen K.S."/>
            <person name="Wulff B.B."/>
            <person name="Steuernagel B."/>
            <person name="Mayer K.F."/>
            <person name="Olsen O.A."/>
        </authorList>
    </citation>
    <scope>NUCLEOTIDE SEQUENCE [LARGE SCALE GENOMIC DNA]</scope>
    <source>
        <strain evidence="2">cv. AL8/78</strain>
    </source>
</reference>
<evidence type="ECO:0000313" key="1">
    <source>
        <dbReference type="EnsemblPlants" id="AET5Gv20763600.3"/>
    </source>
</evidence>
<dbReference type="Gramene" id="AET5Gv20763600.3">
    <property type="protein sequence ID" value="AET5Gv20763600.3"/>
    <property type="gene ID" value="AET5Gv20763600"/>
</dbReference>
<proteinExistence type="predicted"/>
<accession>A0A453LH92</accession>
<dbReference type="EnsemblPlants" id="AET5Gv20763600.3">
    <property type="protein sequence ID" value="AET5Gv20763600.3"/>
    <property type="gene ID" value="AET5Gv20763600"/>
</dbReference>
<name>A0A453LH92_AEGTS</name>
<reference evidence="1" key="3">
    <citation type="journal article" date="2017" name="Nature">
        <title>Genome sequence of the progenitor of the wheat D genome Aegilops tauschii.</title>
        <authorList>
            <person name="Luo M.C."/>
            <person name="Gu Y.Q."/>
            <person name="Puiu D."/>
            <person name="Wang H."/>
            <person name="Twardziok S.O."/>
            <person name="Deal K.R."/>
            <person name="Huo N."/>
            <person name="Zhu T."/>
            <person name="Wang L."/>
            <person name="Wang Y."/>
            <person name="McGuire P.E."/>
            <person name="Liu S."/>
            <person name="Long H."/>
            <person name="Ramasamy R.K."/>
            <person name="Rodriguez J.C."/>
            <person name="Van S.L."/>
            <person name="Yuan L."/>
            <person name="Wang Z."/>
            <person name="Xia Z."/>
            <person name="Xiao L."/>
            <person name="Anderson O.D."/>
            <person name="Ouyang S."/>
            <person name="Liang Y."/>
            <person name="Zimin A.V."/>
            <person name="Pertea G."/>
            <person name="Qi P."/>
            <person name="Bennetzen J.L."/>
            <person name="Dai X."/>
            <person name="Dawson M.W."/>
            <person name="Muller H.G."/>
            <person name="Kugler K."/>
            <person name="Rivarola-Duarte L."/>
            <person name="Spannagl M."/>
            <person name="Mayer K.F.X."/>
            <person name="Lu F.H."/>
            <person name="Bevan M.W."/>
            <person name="Leroy P."/>
            <person name="Li P."/>
            <person name="You F.M."/>
            <person name="Sun Q."/>
            <person name="Liu Z."/>
            <person name="Lyons E."/>
            <person name="Wicker T."/>
            <person name="Salzberg S.L."/>
            <person name="Devos K.M."/>
            <person name="Dvorak J."/>
        </authorList>
    </citation>
    <scope>NUCLEOTIDE SEQUENCE [LARGE SCALE GENOMIC DNA]</scope>
    <source>
        <strain evidence="1">cv. AL8/78</strain>
    </source>
</reference>
<evidence type="ECO:0000313" key="2">
    <source>
        <dbReference type="Proteomes" id="UP000015105"/>
    </source>
</evidence>
<sequence>MLTSHIITLLSAAWEANTVSKFGFHSTWKTSPSWLSKACKLLDSFRKSNSLIVPSPDAVAKIHSLNGLKDREFT</sequence>
<protein>
    <submittedName>
        <fullName evidence="1">Mediator complex subunit 4</fullName>
    </submittedName>
</protein>